<evidence type="ECO:0000256" key="5">
    <source>
        <dbReference type="ARBA" id="ARBA00022927"/>
    </source>
</evidence>
<dbReference type="Pfam" id="PF02416">
    <property type="entry name" value="TatA_B_E"/>
    <property type="match status" value="1"/>
</dbReference>
<proteinExistence type="inferred from homology"/>
<evidence type="ECO:0000313" key="12">
    <source>
        <dbReference type="Proteomes" id="UP000630887"/>
    </source>
</evidence>
<evidence type="ECO:0000256" key="2">
    <source>
        <dbReference type="ARBA" id="ARBA00022448"/>
    </source>
</evidence>
<accession>A0A8J3PA05</accession>
<feature type="compositionally biased region" description="Basic and acidic residues" evidence="10">
    <location>
        <begin position="45"/>
        <end position="62"/>
    </location>
</feature>
<evidence type="ECO:0000256" key="8">
    <source>
        <dbReference type="ARBA" id="ARBA00023136"/>
    </source>
</evidence>
<comment type="function">
    <text evidence="9">Part of the twin-arginine translocation (Tat) system that transports large folded proteins containing a characteristic twin-arginine motif in their signal peptide across membranes. TatA could form the protein-conducting channel of the Tat system.</text>
</comment>
<keyword evidence="3 9" id="KW-1003">Cell membrane</keyword>
<dbReference type="InterPro" id="IPR006312">
    <property type="entry name" value="TatA/E"/>
</dbReference>
<dbReference type="NCBIfam" id="NF001854">
    <property type="entry name" value="PRK00575.1"/>
    <property type="match status" value="1"/>
</dbReference>
<gene>
    <name evidence="9 11" type="primary">tatA</name>
    <name evidence="11" type="ORF">Cco03nite_64810</name>
</gene>
<dbReference type="GO" id="GO:0008320">
    <property type="term" value="F:protein transmembrane transporter activity"/>
    <property type="evidence" value="ECO:0007669"/>
    <property type="project" value="UniProtKB-UniRule"/>
</dbReference>
<keyword evidence="5 9" id="KW-0653">Protein transport</keyword>
<protein>
    <recommendedName>
        <fullName evidence="9">Sec-independent protein translocase protein TatA</fullName>
    </recommendedName>
</protein>
<evidence type="ECO:0000256" key="3">
    <source>
        <dbReference type="ARBA" id="ARBA00022475"/>
    </source>
</evidence>
<dbReference type="HAMAP" id="MF_00236">
    <property type="entry name" value="TatA_E"/>
    <property type="match status" value="1"/>
</dbReference>
<dbReference type="NCBIfam" id="TIGR01411">
    <property type="entry name" value="tatAE"/>
    <property type="match status" value="1"/>
</dbReference>
<keyword evidence="2 9" id="KW-0813">Transport</keyword>
<evidence type="ECO:0000256" key="9">
    <source>
        <dbReference type="HAMAP-Rule" id="MF_00236"/>
    </source>
</evidence>
<name>A0A8J3PA05_9ACTN</name>
<evidence type="ECO:0000256" key="1">
    <source>
        <dbReference type="ARBA" id="ARBA00004162"/>
    </source>
</evidence>
<organism evidence="11 12">
    <name type="scientific">Catellatospora coxensis</name>
    <dbReference type="NCBI Taxonomy" id="310354"/>
    <lineage>
        <taxon>Bacteria</taxon>
        <taxon>Bacillati</taxon>
        <taxon>Actinomycetota</taxon>
        <taxon>Actinomycetes</taxon>
        <taxon>Micromonosporales</taxon>
        <taxon>Micromonosporaceae</taxon>
        <taxon>Catellatospora</taxon>
    </lineage>
</organism>
<reference evidence="11 12" key="1">
    <citation type="submission" date="2021-01" db="EMBL/GenBank/DDBJ databases">
        <title>Whole genome shotgun sequence of Catellatospora coxensis NBRC 107359.</title>
        <authorList>
            <person name="Komaki H."/>
            <person name="Tamura T."/>
        </authorList>
    </citation>
    <scope>NUCLEOTIDE SEQUENCE [LARGE SCALE GENOMIC DNA]</scope>
    <source>
        <strain evidence="11 12">NBRC 107359</strain>
    </source>
</reference>
<dbReference type="InterPro" id="IPR003369">
    <property type="entry name" value="TatA/B/E"/>
</dbReference>
<evidence type="ECO:0000256" key="10">
    <source>
        <dbReference type="SAM" id="MobiDB-lite"/>
    </source>
</evidence>
<sequence length="89" mass="9495">MGALKPWHLILVVAVLVILFGSKKLPDAARSLGRSMRIFKAETKALSEDGKDGKDATAEKADAQVTAQQPLDGQASAKPVVDPVQRQQS</sequence>
<evidence type="ECO:0000256" key="7">
    <source>
        <dbReference type="ARBA" id="ARBA00023010"/>
    </source>
</evidence>
<dbReference type="Gene3D" id="1.20.5.3310">
    <property type="match status" value="1"/>
</dbReference>
<keyword evidence="6 9" id="KW-1133">Transmembrane helix</keyword>
<dbReference type="RefSeq" id="WP_203697203.1">
    <property type="nucleotide sequence ID" value="NZ_BAAALC010000023.1"/>
</dbReference>
<keyword evidence="8 9" id="KW-0472">Membrane</keyword>
<dbReference type="PANTHER" id="PTHR42982">
    <property type="entry name" value="SEC-INDEPENDENT PROTEIN TRANSLOCASE PROTEIN TATA"/>
    <property type="match status" value="1"/>
</dbReference>
<comment type="subunit">
    <text evidence="9">The Tat system comprises two distinct complexes: a TatABC complex, containing multiple copies of TatA, TatB and TatC subunits, and a separate TatA complex, containing only TatA subunits. Substrates initially bind to the TatABC complex, which probably triggers association of the separate TatA complex to form the active translocon.</text>
</comment>
<dbReference type="EMBL" id="BONI01000072">
    <property type="protein sequence ID" value="GIG09781.1"/>
    <property type="molecule type" value="Genomic_DNA"/>
</dbReference>
<feature type="region of interest" description="Disordered" evidence="10">
    <location>
        <begin position="45"/>
        <end position="89"/>
    </location>
</feature>
<evidence type="ECO:0000313" key="11">
    <source>
        <dbReference type="EMBL" id="GIG09781.1"/>
    </source>
</evidence>
<dbReference type="Proteomes" id="UP000630887">
    <property type="component" value="Unassembled WGS sequence"/>
</dbReference>
<dbReference type="GO" id="GO:0033281">
    <property type="term" value="C:TAT protein transport complex"/>
    <property type="evidence" value="ECO:0007669"/>
    <property type="project" value="UniProtKB-UniRule"/>
</dbReference>
<dbReference type="GO" id="GO:0043953">
    <property type="term" value="P:protein transport by the Tat complex"/>
    <property type="evidence" value="ECO:0007669"/>
    <property type="project" value="UniProtKB-UniRule"/>
</dbReference>
<keyword evidence="7 9" id="KW-0811">Translocation</keyword>
<evidence type="ECO:0000256" key="4">
    <source>
        <dbReference type="ARBA" id="ARBA00022692"/>
    </source>
</evidence>
<keyword evidence="4 9" id="KW-0812">Transmembrane</keyword>
<comment type="caution">
    <text evidence="11">The sequence shown here is derived from an EMBL/GenBank/DDBJ whole genome shotgun (WGS) entry which is preliminary data.</text>
</comment>
<keyword evidence="12" id="KW-1185">Reference proteome</keyword>
<comment type="subcellular location">
    <subcellularLocation>
        <location evidence="1 9">Cell membrane</location>
        <topology evidence="1 9">Single-pass membrane protein</topology>
    </subcellularLocation>
</comment>
<dbReference type="PANTHER" id="PTHR42982:SF8">
    <property type="entry name" value="SEC-INDEPENDENT PROTEIN TRANSLOCASE PROTEIN TATA"/>
    <property type="match status" value="1"/>
</dbReference>
<dbReference type="AlphaFoldDB" id="A0A8J3PA05"/>
<evidence type="ECO:0000256" key="6">
    <source>
        <dbReference type="ARBA" id="ARBA00022989"/>
    </source>
</evidence>
<comment type="similarity">
    <text evidence="9">Belongs to the TatA/E family.</text>
</comment>